<dbReference type="AlphaFoldDB" id="A0A1Z5YV07"/>
<sequence>MEADDYINFLRDFRNIIGKDIVYNEEQSSLHNCVVGFIGDVKIFFLHYQNIDDAKDSWTRRVSRLPASDDDILFQISDRDGFTEKTLEEFSKLPYKNKIGFITRGKYNNFDENIFHEIDWHEDVCPPGVMLGDMTFDIINSKYKVC</sequence>
<name>A0A1Z5YV07_9PROT</name>
<dbReference type="SUPFAM" id="SSF142795">
    <property type="entry name" value="CAC2185-like"/>
    <property type="match status" value="1"/>
</dbReference>
<dbReference type="InterPro" id="IPR015037">
    <property type="entry name" value="DUF1919"/>
</dbReference>
<comment type="caution">
    <text evidence="1">The sequence shown here is derived from an EMBL/GenBank/DDBJ whole genome shotgun (WGS) entry which is preliminary data.</text>
</comment>
<dbReference type="Pfam" id="PF08942">
    <property type="entry name" value="DUF1919"/>
    <property type="match status" value="1"/>
</dbReference>
<accession>A0A1Z5YV07</accession>
<organism evidence="1 2">
    <name type="scientific">Acetobacter cibinongensis</name>
    <dbReference type="NCBI Taxonomy" id="146475"/>
    <lineage>
        <taxon>Bacteria</taxon>
        <taxon>Pseudomonadati</taxon>
        <taxon>Pseudomonadota</taxon>
        <taxon>Alphaproteobacteria</taxon>
        <taxon>Acetobacterales</taxon>
        <taxon>Acetobacteraceae</taxon>
        <taxon>Acetobacter</taxon>
    </lineage>
</organism>
<gene>
    <name evidence="1" type="ORF">HK14_06265</name>
</gene>
<evidence type="ECO:0000313" key="1">
    <source>
        <dbReference type="EMBL" id="OUJ02446.1"/>
    </source>
</evidence>
<proteinExistence type="predicted"/>
<evidence type="ECO:0000313" key="2">
    <source>
        <dbReference type="Proteomes" id="UP000196086"/>
    </source>
</evidence>
<dbReference type="EMBL" id="JOMQ01000029">
    <property type="protein sequence ID" value="OUJ02446.1"/>
    <property type="molecule type" value="Genomic_DNA"/>
</dbReference>
<dbReference type="Proteomes" id="UP000196086">
    <property type="component" value="Unassembled WGS sequence"/>
</dbReference>
<reference evidence="1 2" key="1">
    <citation type="submission" date="2014-06" db="EMBL/GenBank/DDBJ databases">
        <authorList>
            <person name="Ju J."/>
            <person name="Zhang J."/>
        </authorList>
    </citation>
    <scope>NUCLEOTIDE SEQUENCE [LARGE SCALE GENOMIC DNA]</scope>
    <source>
        <strain evidence="1 2">DsW_47</strain>
    </source>
</reference>
<protein>
    <submittedName>
        <fullName evidence="1">Uncharacterized protein</fullName>
    </submittedName>
</protein>
<dbReference type="InterPro" id="IPR037226">
    <property type="entry name" value="CAC2185-like_sf"/>
</dbReference>